<protein>
    <submittedName>
        <fullName evidence="2">Uncharacterized protein</fullName>
    </submittedName>
</protein>
<keyword evidence="3" id="KW-1185">Reference proteome</keyword>
<evidence type="ECO:0000313" key="2">
    <source>
        <dbReference type="EMBL" id="MBC5668596.1"/>
    </source>
</evidence>
<dbReference type="EMBL" id="JACOOZ010000008">
    <property type="protein sequence ID" value="MBC5668596.1"/>
    <property type="molecule type" value="Genomic_DNA"/>
</dbReference>
<evidence type="ECO:0000313" key="3">
    <source>
        <dbReference type="Proteomes" id="UP000597877"/>
    </source>
</evidence>
<evidence type="ECO:0000256" key="1">
    <source>
        <dbReference type="SAM" id="SignalP"/>
    </source>
</evidence>
<feature type="signal peptide" evidence="1">
    <location>
        <begin position="1"/>
        <end position="24"/>
    </location>
</feature>
<accession>A0ABR7F4Q6</accession>
<feature type="chain" id="PRO_5047091390" evidence="1">
    <location>
        <begin position="25"/>
        <end position="671"/>
    </location>
</feature>
<proteinExistence type="predicted"/>
<comment type="caution">
    <text evidence="2">The sequence shown here is derived from an EMBL/GenBank/DDBJ whole genome shotgun (WGS) entry which is preliminary data.</text>
</comment>
<reference evidence="2 3" key="1">
    <citation type="submission" date="2020-08" db="EMBL/GenBank/DDBJ databases">
        <title>Genome public.</title>
        <authorList>
            <person name="Liu C."/>
            <person name="Sun Q."/>
        </authorList>
    </citation>
    <scope>NUCLEOTIDE SEQUENCE [LARGE SCALE GENOMIC DNA]</scope>
    <source>
        <strain evidence="2 3">BX4</strain>
    </source>
</reference>
<gene>
    <name evidence="2" type="ORF">H8S00_11510</name>
</gene>
<sequence>MNKTLKKVLSVVLSLAMIFTSVTVYNTTAKAADETESATQETIDVDAINDWTQIGTAKDGDKAYISKAALAKFGNEGLRGFYDAGKTVGWNISTYMNSVPVFGFVAKDGNPSSVIIDGVRYLNDAGNTKAYVGNDCVYISQDTLAVPAGESEHVFIITAEGSGTGTFALKIVKLSDPTDASSVDTSAWTECPAIGANASLVSGTYYLDTANYTANVNSAIWGTVGVAADTPYHGEVDNCKIEGGAFTFAVSGAVGQPVGAVWINGKRYLNASEMLHVRGDSVEIALSAFKEGINYFAIEGAAQTVTFAVKYVPAQAEVAPDQTLGEVTDYTKVCDKDGNNDLSTEGTRYYVSEAVRNQYINYIDLFGIFTDHATANYHPAGCTLTGAAYVSSYPSVAGKIKSVWIDGVKYTSGTDECYIEGDQVHLAQSLFALPSGQDEKVFAVTVRSSEKDITYGVKVAKVAKFDVTVDGQTTEVADGDTYTLPADAAYGYYSDGKMYKSGTAIKVTADMTFTSVNTLNVVAANGAAVKTSTPTGLKFQAKVTTDNNEAVKSDAITTGMLITANDLFENNDSDMSLTSAYKVLNIVNEGWANADTLTYFGAVANIVEANYERDFVARAYITVTYTNGESVTYYSNVAEKRNVSQVASRVIADANNGLSADELNVVASFIK</sequence>
<dbReference type="Proteomes" id="UP000597877">
    <property type="component" value="Unassembled WGS sequence"/>
</dbReference>
<name>A0ABR7F4Q6_9FIRM</name>
<keyword evidence="1" id="KW-0732">Signal</keyword>
<organism evidence="2 3">
    <name type="scientific">Eubacterium segne</name>
    <dbReference type="NCBI Taxonomy" id="2763045"/>
    <lineage>
        <taxon>Bacteria</taxon>
        <taxon>Bacillati</taxon>
        <taxon>Bacillota</taxon>
        <taxon>Clostridia</taxon>
        <taxon>Eubacteriales</taxon>
        <taxon>Eubacteriaceae</taxon>
        <taxon>Eubacterium</taxon>
    </lineage>
</organism>
<dbReference type="RefSeq" id="WP_118589778.1">
    <property type="nucleotide sequence ID" value="NZ_JACOOZ010000008.1"/>
</dbReference>